<organism evidence="2 3">
    <name type="scientific">Candidatus Methylomirabilis tolerans</name>
    <dbReference type="NCBI Taxonomy" id="3123416"/>
    <lineage>
        <taxon>Bacteria</taxon>
        <taxon>Candidatus Methylomirabilota</taxon>
        <taxon>Candidatus Methylomirabilia</taxon>
        <taxon>Candidatus Methylomirabilales</taxon>
        <taxon>Candidatus Methylomirabilaceae</taxon>
        <taxon>Candidatus Methylomirabilis</taxon>
    </lineage>
</organism>
<dbReference type="EMBL" id="JAIOIU010000130">
    <property type="protein sequence ID" value="MBZ0160526.1"/>
    <property type="molecule type" value="Genomic_DNA"/>
</dbReference>
<dbReference type="AlphaFoldDB" id="A0AAJ1AJV2"/>
<accession>A0AAJ1AJV2</accession>
<dbReference type="Proteomes" id="UP001197609">
    <property type="component" value="Unassembled WGS sequence"/>
</dbReference>
<feature type="domain" description="Coenzyme Q-binding protein COQ10 START" evidence="1">
    <location>
        <begin position="71"/>
        <end position="196"/>
    </location>
</feature>
<evidence type="ECO:0000313" key="2">
    <source>
        <dbReference type="EMBL" id="MBZ0160526.1"/>
    </source>
</evidence>
<dbReference type="InterPro" id="IPR023393">
    <property type="entry name" value="START-like_dom_sf"/>
</dbReference>
<proteinExistence type="predicted"/>
<gene>
    <name evidence="2" type="ORF">K8G79_10395</name>
</gene>
<comment type="caution">
    <text evidence="2">The sequence shown here is derived from an EMBL/GenBank/DDBJ whole genome shotgun (WGS) entry which is preliminary data.</text>
</comment>
<sequence length="213" mass="24204">MPHWVKIIPLVFILSMLLLPIASLRAGESASTGLTARELARIEKGRAVVKPEIHSTGDGTRGARIKAYCIINKPPDAVWAVMLNYHQFDEFMPRLEKIEVLERTKSTMKVTETVYVPLGVLSYTIDLIFKPAQRTVMWALDKSNKHDIADTFGTWELLPYSHGKTMLRYTATLDSGMFVPRFLEEALIKNDLSDALLSLKRRTESNGTWKKKR</sequence>
<name>A0AAJ1AJV2_9BACT</name>
<dbReference type="Gene3D" id="3.30.530.20">
    <property type="match status" value="1"/>
</dbReference>
<evidence type="ECO:0000259" key="1">
    <source>
        <dbReference type="Pfam" id="PF03364"/>
    </source>
</evidence>
<reference evidence="2 3" key="1">
    <citation type="journal article" date="2021" name="bioRxiv">
        <title>Unraveling nitrogen, sulfur and carbon metabolic pathways and microbial community transcriptional responses to substrate deprivation and toxicity stresses in a bioreactor mimicking anoxic brackish coastal sediment conditions.</title>
        <authorList>
            <person name="Martins P.D."/>
            <person name="Echeveste M.J."/>
            <person name="Arshad A."/>
            <person name="Kurth J."/>
            <person name="Ouboter H."/>
            <person name="Jetten M.S.M."/>
            <person name="Welte C.U."/>
        </authorList>
    </citation>
    <scope>NUCLEOTIDE SEQUENCE [LARGE SCALE GENOMIC DNA]</scope>
    <source>
        <strain evidence="2">MAG_38</strain>
    </source>
</reference>
<dbReference type="SUPFAM" id="SSF55961">
    <property type="entry name" value="Bet v1-like"/>
    <property type="match status" value="1"/>
</dbReference>
<dbReference type="Pfam" id="PF03364">
    <property type="entry name" value="Polyketide_cyc"/>
    <property type="match status" value="1"/>
</dbReference>
<dbReference type="InterPro" id="IPR005031">
    <property type="entry name" value="COQ10_START"/>
</dbReference>
<protein>
    <submittedName>
        <fullName evidence="2">SRPBCC family protein</fullName>
    </submittedName>
</protein>
<evidence type="ECO:0000313" key="3">
    <source>
        <dbReference type="Proteomes" id="UP001197609"/>
    </source>
</evidence>